<evidence type="ECO:0000313" key="1">
    <source>
        <dbReference type="EMBL" id="SFK61315.1"/>
    </source>
</evidence>
<proteinExistence type="predicted"/>
<evidence type="ECO:0000313" key="2">
    <source>
        <dbReference type="Proteomes" id="UP000183557"/>
    </source>
</evidence>
<keyword evidence="2" id="KW-1185">Reference proteome</keyword>
<dbReference type="AlphaFoldDB" id="A0A1I4AXU0"/>
<dbReference type="Proteomes" id="UP000183557">
    <property type="component" value="Unassembled WGS sequence"/>
</dbReference>
<sequence length="40" mass="4909">MEFIIPAMFLALLNFVFKYAGEIRMNWVGGWSYIRIYHFY</sequence>
<reference evidence="2" key="1">
    <citation type="submission" date="2016-10" db="EMBL/GenBank/DDBJ databases">
        <authorList>
            <person name="Varghese N."/>
            <person name="Submissions S."/>
        </authorList>
    </citation>
    <scope>NUCLEOTIDE SEQUENCE [LARGE SCALE GENOMIC DNA]</scope>
    <source>
        <strain evidence="2">CGMCC 1.3704</strain>
    </source>
</reference>
<gene>
    <name evidence="1" type="ORF">SAMN04487936_1235</name>
</gene>
<protein>
    <submittedName>
        <fullName evidence="1">Uncharacterized protein</fullName>
    </submittedName>
</protein>
<organism evidence="1 2">
    <name type="scientific">Halobacillus dabanensis</name>
    <dbReference type="NCBI Taxonomy" id="240302"/>
    <lineage>
        <taxon>Bacteria</taxon>
        <taxon>Bacillati</taxon>
        <taxon>Bacillota</taxon>
        <taxon>Bacilli</taxon>
        <taxon>Bacillales</taxon>
        <taxon>Bacillaceae</taxon>
        <taxon>Halobacillus</taxon>
    </lineage>
</organism>
<dbReference type="EMBL" id="FOSB01000023">
    <property type="protein sequence ID" value="SFK61315.1"/>
    <property type="molecule type" value="Genomic_DNA"/>
</dbReference>
<name>A0A1I4AXU0_HALDA</name>
<accession>A0A1I4AXU0</accession>